<dbReference type="AlphaFoldDB" id="A0A225DIN4"/>
<dbReference type="RefSeq" id="WP_088259276.1">
    <property type="nucleotide sequence ID" value="NZ_NIDE01000017.1"/>
</dbReference>
<evidence type="ECO:0000313" key="2">
    <source>
        <dbReference type="Proteomes" id="UP000214646"/>
    </source>
</evidence>
<gene>
    <name evidence="1" type="ORF">FRUB_08798</name>
</gene>
<evidence type="ECO:0000313" key="1">
    <source>
        <dbReference type="EMBL" id="OWK36235.1"/>
    </source>
</evidence>
<sequence>MPDDRLWRDTNGRLTFDLPHVTAADYPSICKALAVAFALMPGTRLIAGLDQMFRDYRLGEQILGLEWDIRRGFLLVARTPNADPLVREIADWLSRSQWAGTDKPV</sequence>
<name>A0A225DIN4_9BACT</name>
<dbReference type="OrthoDB" id="285979at2"/>
<accession>A0A225DIN4</accession>
<organism evidence="1 2">
    <name type="scientific">Fimbriiglobus ruber</name>
    <dbReference type="NCBI Taxonomy" id="1908690"/>
    <lineage>
        <taxon>Bacteria</taxon>
        <taxon>Pseudomonadati</taxon>
        <taxon>Planctomycetota</taxon>
        <taxon>Planctomycetia</taxon>
        <taxon>Gemmatales</taxon>
        <taxon>Gemmataceae</taxon>
        <taxon>Fimbriiglobus</taxon>
    </lineage>
</organism>
<keyword evidence="2" id="KW-1185">Reference proteome</keyword>
<proteinExistence type="predicted"/>
<dbReference type="Proteomes" id="UP000214646">
    <property type="component" value="Unassembled WGS sequence"/>
</dbReference>
<comment type="caution">
    <text evidence="1">The sequence shown here is derived from an EMBL/GenBank/DDBJ whole genome shotgun (WGS) entry which is preliminary data.</text>
</comment>
<dbReference type="EMBL" id="NIDE01000017">
    <property type="protein sequence ID" value="OWK36235.1"/>
    <property type="molecule type" value="Genomic_DNA"/>
</dbReference>
<protein>
    <submittedName>
        <fullName evidence="1">Uncharacterized protein</fullName>
    </submittedName>
</protein>
<reference evidence="2" key="1">
    <citation type="submission" date="2017-06" db="EMBL/GenBank/DDBJ databases">
        <title>Genome analysis of Fimbriiglobus ruber SP5, the first member of the order Planctomycetales with confirmed chitinolytic capability.</title>
        <authorList>
            <person name="Ravin N.V."/>
            <person name="Rakitin A.L."/>
            <person name="Ivanova A.A."/>
            <person name="Beletsky A.V."/>
            <person name="Kulichevskaya I.S."/>
            <person name="Mardanov A.V."/>
            <person name="Dedysh S.N."/>
        </authorList>
    </citation>
    <scope>NUCLEOTIDE SEQUENCE [LARGE SCALE GENOMIC DNA]</scope>
    <source>
        <strain evidence="2">SP5</strain>
    </source>
</reference>